<dbReference type="EMBL" id="JARKIB010000151">
    <property type="protein sequence ID" value="KAJ7731631.1"/>
    <property type="molecule type" value="Genomic_DNA"/>
</dbReference>
<sequence length="618" mass="69948">MYQYRDLSGRSVLWKSVSYPLPPSSILSDDPLFSDDPRLSWTLWDDLAPSLMFVDLPPSSIVSDELAPSSIVSHDPPPSWISFMEPATLPATPLKSPRGRPFIPDPSFLPAEASAVRKRVQKRPRVRPRLRAADDAFHAPGANKPPPFSRPFTELLESIYEGYQAGDSYAPYNVTCSENAENVSRIDAFLERNAAGRFVSPGTPGIDPRSTCARGRASMKRILNDLDGMGSNFNWSDIDQLGVRLARQVHDLRDSCNKLDYLLRLRHPSSTMRSSIEHLLESVKASAILEDIERYGFRYSDFPRLYTSFCEQVKNGDDTTETIHDLRKLAKGDLDRATERVKQFADVRETYDKEKRDLNALMQEKSKAALTAGYPAAVISPEESRPVLEEVNTIDIQLAQIGETLQRSQEYWERVDQSLKPTIFRSRRTVPKDPPDGITTGPAELRIKRQADGVHRSLKAVHRAGQRHRKSKQTQRMGGQLVKHAANFTTNCAGIVHAQSLLENELQGPNPNNKNIKRALSPLKQRLSAVVTRHTKLSVGFEKYAQDICLFFWFATKARKVEKFDHIAHALLTSKGLSSHLLPFESVFLAIERQFCDIQRFWKGLDSLKDELWEKMRI</sequence>
<evidence type="ECO:0000313" key="2">
    <source>
        <dbReference type="Proteomes" id="UP001215598"/>
    </source>
</evidence>
<dbReference type="Proteomes" id="UP001215598">
    <property type="component" value="Unassembled WGS sequence"/>
</dbReference>
<accession>A0AAD7MT74</accession>
<proteinExistence type="predicted"/>
<keyword evidence="2" id="KW-1185">Reference proteome</keyword>
<name>A0AAD7MT74_9AGAR</name>
<organism evidence="1 2">
    <name type="scientific">Mycena metata</name>
    <dbReference type="NCBI Taxonomy" id="1033252"/>
    <lineage>
        <taxon>Eukaryota</taxon>
        <taxon>Fungi</taxon>
        <taxon>Dikarya</taxon>
        <taxon>Basidiomycota</taxon>
        <taxon>Agaricomycotina</taxon>
        <taxon>Agaricomycetes</taxon>
        <taxon>Agaricomycetidae</taxon>
        <taxon>Agaricales</taxon>
        <taxon>Marasmiineae</taxon>
        <taxon>Mycenaceae</taxon>
        <taxon>Mycena</taxon>
    </lineage>
</organism>
<protein>
    <submittedName>
        <fullName evidence="1">Uncharacterized protein</fullName>
    </submittedName>
</protein>
<reference evidence="1" key="1">
    <citation type="submission" date="2023-03" db="EMBL/GenBank/DDBJ databases">
        <title>Massive genome expansion in bonnet fungi (Mycena s.s.) driven by repeated elements and novel gene families across ecological guilds.</title>
        <authorList>
            <consortium name="Lawrence Berkeley National Laboratory"/>
            <person name="Harder C.B."/>
            <person name="Miyauchi S."/>
            <person name="Viragh M."/>
            <person name="Kuo A."/>
            <person name="Thoen E."/>
            <person name="Andreopoulos B."/>
            <person name="Lu D."/>
            <person name="Skrede I."/>
            <person name="Drula E."/>
            <person name="Henrissat B."/>
            <person name="Morin E."/>
            <person name="Kohler A."/>
            <person name="Barry K."/>
            <person name="LaButti K."/>
            <person name="Morin E."/>
            <person name="Salamov A."/>
            <person name="Lipzen A."/>
            <person name="Mereny Z."/>
            <person name="Hegedus B."/>
            <person name="Baldrian P."/>
            <person name="Stursova M."/>
            <person name="Weitz H."/>
            <person name="Taylor A."/>
            <person name="Grigoriev I.V."/>
            <person name="Nagy L.G."/>
            <person name="Martin F."/>
            <person name="Kauserud H."/>
        </authorList>
    </citation>
    <scope>NUCLEOTIDE SEQUENCE</scope>
    <source>
        <strain evidence="1">CBHHK182m</strain>
    </source>
</reference>
<evidence type="ECO:0000313" key="1">
    <source>
        <dbReference type="EMBL" id="KAJ7731631.1"/>
    </source>
</evidence>
<gene>
    <name evidence="1" type="ORF">B0H16DRAFT_1583246</name>
</gene>
<comment type="caution">
    <text evidence="1">The sequence shown here is derived from an EMBL/GenBank/DDBJ whole genome shotgun (WGS) entry which is preliminary data.</text>
</comment>
<dbReference type="AlphaFoldDB" id="A0AAD7MT74"/>